<dbReference type="CDD" id="cd17762">
    <property type="entry name" value="AMN"/>
    <property type="match status" value="1"/>
</dbReference>
<dbReference type="InterPro" id="IPR047039">
    <property type="entry name" value="AMN_phosphorylase"/>
</dbReference>
<gene>
    <name evidence="1" type="primary">amn</name>
    <name evidence="5" type="ORF">MFP26_17210</name>
</gene>
<dbReference type="InterPro" id="IPR000845">
    <property type="entry name" value="Nucleoside_phosphorylase_d"/>
</dbReference>
<dbReference type="HAMAP" id="MF_01932">
    <property type="entry name" value="AMP_nucleosidase"/>
    <property type="match status" value="1"/>
</dbReference>
<sequence length="486" mass="53705">MGNNGSSTRLTAAEALDKLEALYDGAVTALRDAIEDFITQGKLPDAQARAAGLFAYPELRVKWDGVAAGHPRHRAYGRFTRPGCYTTTITRPRFFHPYLTEQLALLEEEYGASIEVAPSHQEIPFPYVLDGSDLILDRSMSAGIARHFPTTELSQIGDETADGLFHATTTSPLSHFDALRTDFSLARLRHYTGTAVEHFQPFVLFTNYTRYVDEFVRWACDQIADPHSPYESLSCAGGISITSATANPERSVSDLAWKNHQMPAYHLISRSGKGITLVNIGVGPSNAKTICDHLAVLRPHAWLMIGHCGGLRESQAIGDYVLAHAYLRDDHVLDSVLPPDIPIPSIAEVQRALYDATKTVSGMPGEAVKQRLRTGTVVTTDDRNWELRYSASALRFNLSRAVAVDMESATIAAQGYRFRVPYGTLLCVSDKPLHGEIKLPGQANRFYEGAISEHLQIGICAIDLLRAEGDRLHSRKLRTFNEPPFR</sequence>
<dbReference type="Gene3D" id="3.30.1730.10">
    <property type="entry name" value="AMP nucleoside phosphorylase, N-terminal domain"/>
    <property type="match status" value="1"/>
</dbReference>
<dbReference type="InterPro" id="IPR035994">
    <property type="entry name" value="Nucleoside_phosphorylase_sf"/>
</dbReference>
<evidence type="ECO:0000313" key="6">
    <source>
        <dbReference type="Proteomes" id="UP001203069"/>
    </source>
</evidence>
<dbReference type="InterPro" id="IPR018953">
    <property type="entry name" value="AMP_nucleoside_Pase_N"/>
</dbReference>
<dbReference type="NCBIfam" id="TIGR01717">
    <property type="entry name" value="AMP-nucleosdse"/>
    <property type="match status" value="1"/>
</dbReference>
<dbReference type="Pfam" id="PF10423">
    <property type="entry name" value="AMNp_N"/>
    <property type="match status" value="1"/>
</dbReference>
<dbReference type="InterPro" id="IPR011271">
    <property type="entry name" value="AMP_nucleosidase"/>
</dbReference>
<dbReference type="PANTHER" id="PTHR43691:SF6">
    <property type="entry name" value="AMP NUCLEOSIDASE"/>
    <property type="match status" value="1"/>
</dbReference>
<dbReference type="RefSeq" id="WP_249229920.1">
    <property type="nucleotide sequence ID" value="NZ_JAKPBZ010000114.1"/>
</dbReference>
<comment type="catalytic activity">
    <reaction evidence="1">
        <text>AMP + H2O = D-ribose 5-phosphate + adenine</text>
        <dbReference type="Rhea" id="RHEA:20129"/>
        <dbReference type="ChEBI" id="CHEBI:15377"/>
        <dbReference type="ChEBI" id="CHEBI:16708"/>
        <dbReference type="ChEBI" id="CHEBI:78346"/>
        <dbReference type="ChEBI" id="CHEBI:456215"/>
        <dbReference type="EC" id="3.2.2.4"/>
    </reaction>
</comment>
<evidence type="ECO:0000313" key="5">
    <source>
        <dbReference type="EMBL" id="MCL2894419.1"/>
    </source>
</evidence>
<evidence type="ECO:0000259" key="4">
    <source>
        <dbReference type="Pfam" id="PF10423"/>
    </source>
</evidence>
<organism evidence="5 6">
    <name type="scientific">Brenneria tiliae</name>
    <dbReference type="NCBI Taxonomy" id="2914984"/>
    <lineage>
        <taxon>Bacteria</taxon>
        <taxon>Pseudomonadati</taxon>
        <taxon>Pseudomonadota</taxon>
        <taxon>Gammaproteobacteria</taxon>
        <taxon>Enterobacterales</taxon>
        <taxon>Pectobacteriaceae</taxon>
        <taxon>Brenneria</taxon>
    </lineage>
</organism>
<feature type="domain" description="AMP nucleoside phosphorylase N-terminal" evidence="4">
    <location>
        <begin position="14"/>
        <end position="170"/>
    </location>
</feature>
<dbReference type="GO" id="GO:0008714">
    <property type="term" value="F:AMP nucleosidase activity"/>
    <property type="evidence" value="ECO:0007669"/>
    <property type="project" value="UniProtKB-EC"/>
</dbReference>
<dbReference type="SUPFAM" id="SSF53167">
    <property type="entry name" value="Purine and uridine phosphorylases"/>
    <property type="match status" value="1"/>
</dbReference>
<comment type="caution">
    <text evidence="5">The sequence shown here is derived from an EMBL/GenBank/DDBJ whole genome shotgun (WGS) entry which is preliminary data.</text>
</comment>
<proteinExistence type="inferred from homology"/>
<dbReference type="EC" id="3.2.2.4" evidence="1 2"/>
<keyword evidence="5" id="KW-0326">Glycosidase</keyword>
<evidence type="ECO:0000256" key="1">
    <source>
        <dbReference type="HAMAP-Rule" id="MF_01932"/>
    </source>
</evidence>
<dbReference type="Proteomes" id="UP001203069">
    <property type="component" value="Unassembled WGS sequence"/>
</dbReference>
<dbReference type="EMBL" id="JAKPBZ010000114">
    <property type="protein sequence ID" value="MCL2894419.1"/>
    <property type="molecule type" value="Genomic_DNA"/>
</dbReference>
<keyword evidence="6" id="KW-1185">Reference proteome</keyword>
<protein>
    <recommendedName>
        <fullName evidence="1 2">AMP nucleosidase</fullName>
        <ecNumber evidence="1 2">3.2.2.4</ecNumber>
    </recommendedName>
</protein>
<evidence type="ECO:0000259" key="3">
    <source>
        <dbReference type="Pfam" id="PF01048"/>
    </source>
</evidence>
<comment type="function">
    <text evidence="1">Catalyzes the hydrolysis of the N-glycosidic bond of AMP to form adenine and ribose 5-phosphate. Involved in regulation of AMP concentrations.</text>
</comment>
<dbReference type="PANTHER" id="PTHR43691">
    <property type="entry name" value="URIDINE PHOSPHORYLASE"/>
    <property type="match status" value="1"/>
</dbReference>
<feature type="domain" description="Nucleoside phosphorylase" evidence="3">
    <location>
        <begin position="271"/>
        <end position="433"/>
    </location>
</feature>
<keyword evidence="1 5" id="KW-0378">Hydrolase</keyword>
<comment type="similarity">
    <text evidence="1">Belongs to the AMP nucleosidase family.</text>
</comment>
<dbReference type="Gene3D" id="3.40.50.1580">
    <property type="entry name" value="Nucleoside phosphorylase domain"/>
    <property type="match status" value="1"/>
</dbReference>
<dbReference type="InterPro" id="IPR037109">
    <property type="entry name" value="AMP_N_sf"/>
</dbReference>
<name>A0ABT0MX46_9GAMM</name>
<dbReference type="Pfam" id="PF01048">
    <property type="entry name" value="PNP_UDP_1"/>
    <property type="match status" value="1"/>
</dbReference>
<evidence type="ECO:0000256" key="2">
    <source>
        <dbReference type="NCBIfam" id="TIGR01717"/>
    </source>
</evidence>
<accession>A0ABT0MX46</accession>
<dbReference type="NCBIfam" id="NF006142">
    <property type="entry name" value="PRK08292.1"/>
    <property type="match status" value="1"/>
</dbReference>
<reference evidence="5 6" key="1">
    <citation type="submission" date="2022-02" db="EMBL/GenBank/DDBJ databases">
        <title>Description of Brenneria tiliae sp. nov. isolated from symptomatic Tilia x moltkei and Tilia x europaea trees in the UK.</title>
        <authorList>
            <person name="Kile H."/>
        </authorList>
    </citation>
    <scope>NUCLEOTIDE SEQUENCE [LARGE SCALE GENOMIC DNA]</scope>
    <source>
        <strain evidence="5 6">MC1SB4.1</strain>
    </source>
</reference>